<keyword evidence="3" id="KW-1185">Reference proteome</keyword>
<reference evidence="2 3" key="1">
    <citation type="submission" date="2020-08" db="EMBL/GenBank/DDBJ databases">
        <title>Genomic Encyclopedia of Type Strains, Phase IV (KMG-IV): sequencing the most valuable type-strain genomes for metagenomic binning, comparative biology and taxonomic classification.</title>
        <authorList>
            <person name="Goeker M."/>
        </authorList>
    </citation>
    <scope>NUCLEOTIDE SEQUENCE [LARGE SCALE GENOMIC DNA]</scope>
    <source>
        <strain evidence="2 3">DSM 26736</strain>
    </source>
</reference>
<feature type="transmembrane region" description="Helical" evidence="1">
    <location>
        <begin position="90"/>
        <end position="112"/>
    </location>
</feature>
<proteinExistence type="predicted"/>
<dbReference type="RefSeq" id="WP_184088749.1">
    <property type="nucleotide sequence ID" value="NZ_JACIJF010000008.1"/>
</dbReference>
<sequence length="221" mass="23940">MSDNAQSESGIAAASSPARGLVSRLSAENLALAFTAIAGFLVFSGQGYYNSLFSGFAIKPGLIEITHAELVTKGVECTLYAILTMIFENWFSWLAGAFVGISLGLLLALAIFKFNRVRHAVQITSPVFTFVGRITPISLKWMFGLLLATTGLIAGSKGGKLDADHIRQARGRFPNCVAVSGVLYRGHVLAQDKERLVLVQRTRTRLINTHDFSYITACPRA</sequence>
<keyword evidence="1" id="KW-1133">Transmembrane helix</keyword>
<comment type="caution">
    <text evidence="2">The sequence shown here is derived from an EMBL/GenBank/DDBJ whole genome shotgun (WGS) entry which is preliminary data.</text>
</comment>
<protein>
    <submittedName>
        <fullName evidence="2">Uncharacterized protein</fullName>
    </submittedName>
</protein>
<dbReference type="EMBL" id="JACIJF010000008">
    <property type="protein sequence ID" value="MBB5711627.1"/>
    <property type="molecule type" value="Genomic_DNA"/>
</dbReference>
<keyword evidence="1" id="KW-0812">Transmembrane</keyword>
<feature type="transmembrane region" description="Helical" evidence="1">
    <location>
        <begin position="29"/>
        <end position="49"/>
    </location>
</feature>
<evidence type="ECO:0000313" key="3">
    <source>
        <dbReference type="Proteomes" id="UP000527143"/>
    </source>
</evidence>
<dbReference type="AlphaFoldDB" id="A0A840YDX6"/>
<accession>A0A840YDX6</accession>
<organism evidence="2 3">
    <name type="scientific">Sphingomonas xinjiangensis</name>
    <dbReference type="NCBI Taxonomy" id="643568"/>
    <lineage>
        <taxon>Bacteria</taxon>
        <taxon>Pseudomonadati</taxon>
        <taxon>Pseudomonadota</taxon>
        <taxon>Alphaproteobacteria</taxon>
        <taxon>Sphingomonadales</taxon>
        <taxon>Sphingomonadaceae</taxon>
        <taxon>Sphingomonas</taxon>
    </lineage>
</organism>
<evidence type="ECO:0000256" key="1">
    <source>
        <dbReference type="SAM" id="Phobius"/>
    </source>
</evidence>
<dbReference type="Proteomes" id="UP000527143">
    <property type="component" value="Unassembled WGS sequence"/>
</dbReference>
<gene>
    <name evidence="2" type="ORF">FHT02_002873</name>
</gene>
<evidence type="ECO:0000313" key="2">
    <source>
        <dbReference type="EMBL" id="MBB5711627.1"/>
    </source>
</evidence>
<name>A0A840YDX6_9SPHN</name>
<keyword evidence="1" id="KW-0472">Membrane</keyword>